<dbReference type="PIRSF" id="PIRSF016551">
    <property type="entry name" value="SAS5/TFIID_14"/>
    <property type="match status" value="1"/>
</dbReference>
<sequence length="232" mass="26508">MPDVKRTVRLITEQHIIDKPSEVEGFPQRSWHIEVWLVNDKGELVPATVFDKVTFHLHPSFGERATQTFRNPPFRIAEEGWGEFDMSIELTADKSYTIAHDLNFAQTRYESKHVITFKNPKPPLMAVLRESGPVPGDENGVKSKRPLAGEESAKKKRSRTEKNVDMDKLAEGLQKLNEDDLLQVVQMVHDHKAADSYTKNDVELGEFHVDLYTLPDALIKMLWDFTAERGAL</sequence>
<dbReference type="InterPro" id="IPR055129">
    <property type="entry name" value="YEATS_dom"/>
</dbReference>
<evidence type="ECO:0000256" key="2">
    <source>
        <dbReference type="PROSITE-ProRule" id="PRU00376"/>
    </source>
</evidence>
<reference evidence="6" key="1">
    <citation type="journal article" date="2017" name="Nat. Microbiol.">
        <title>Global analysis of biosynthetic gene clusters reveals vast potential of secondary metabolite production in Penicillium species.</title>
        <authorList>
            <person name="Nielsen J.C."/>
            <person name="Grijseels S."/>
            <person name="Prigent S."/>
            <person name="Ji B."/>
            <person name="Dainat J."/>
            <person name="Nielsen K.F."/>
            <person name="Frisvad J.C."/>
            <person name="Workman M."/>
            <person name="Nielsen J."/>
        </authorList>
    </citation>
    <scope>NUCLEOTIDE SEQUENCE [LARGE SCALE GENOMIC DNA]</scope>
    <source>
        <strain evidence="6">IBT 31811</strain>
    </source>
</reference>
<accession>A0A1V6PWX0</accession>
<dbReference type="InterPro" id="IPR027353">
    <property type="entry name" value="NET_dom"/>
</dbReference>
<feature type="domain" description="YEATS" evidence="4">
    <location>
        <begin position="1"/>
        <end position="131"/>
    </location>
</feature>
<evidence type="ECO:0000256" key="3">
    <source>
        <dbReference type="SAM" id="MobiDB-lite"/>
    </source>
</evidence>
<evidence type="ECO:0000313" key="6">
    <source>
        <dbReference type="Proteomes" id="UP000191672"/>
    </source>
</evidence>
<dbReference type="GO" id="GO:0005669">
    <property type="term" value="C:transcription factor TFIID complex"/>
    <property type="evidence" value="ECO:0007669"/>
    <property type="project" value="EnsemblFungi"/>
</dbReference>
<name>A0A1V6PWX0_9EURO</name>
<evidence type="ECO:0000259" key="4">
    <source>
        <dbReference type="PROSITE" id="PS51037"/>
    </source>
</evidence>
<dbReference type="GO" id="GO:0006355">
    <property type="term" value="P:regulation of DNA-templated transcription"/>
    <property type="evidence" value="ECO:0007669"/>
    <property type="project" value="InterPro"/>
</dbReference>
<keyword evidence="6" id="KW-1185">Reference proteome</keyword>
<evidence type="ECO:0000313" key="5">
    <source>
        <dbReference type="EMBL" id="OQD81510.1"/>
    </source>
</evidence>
<dbReference type="InterPro" id="IPR038704">
    <property type="entry name" value="YEAST_sf"/>
</dbReference>
<proteinExistence type="predicted"/>
<dbReference type="Gene3D" id="2.60.40.1970">
    <property type="entry name" value="YEATS domain"/>
    <property type="match status" value="1"/>
</dbReference>
<keyword evidence="1 2" id="KW-0539">Nucleus</keyword>
<dbReference type="STRING" id="416450.A0A1V6PWX0"/>
<dbReference type="GO" id="GO:0031011">
    <property type="term" value="C:Ino80 complex"/>
    <property type="evidence" value="ECO:0007669"/>
    <property type="project" value="EnsemblFungi"/>
</dbReference>
<dbReference type="CDD" id="cd16905">
    <property type="entry name" value="YEATS_Taf14_like"/>
    <property type="match status" value="1"/>
</dbReference>
<dbReference type="GO" id="GO:0016514">
    <property type="term" value="C:SWI/SNF complex"/>
    <property type="evidence" value="ECO:0007669"/>
    <property type="project" value="EnsemblFungi"/>
</dbReference>
<feature type="region of interest" description="Disordered" evidence="3">
    <location>
        <begin position="130"/>
        <end position="165"/>
    </location>
</feature>
<dbReference type="GO" id="GO:0005674">
    <property type="term" value="C:transcription factor TFIIF complex"/>
    <property type="evidence" value="ECO:0007669"/>
    <property type="project" value="EnsemblFungi"/>
</dbReference>
<evidence type="ECO:0000256" key="1">
    <source>
        <dbReference type="ARBA" id="ARBA00023242"/>
    </source>
</evidence>
<protein>
    <recommendedName>
        <fullName evidence="4">YEATS domain-containing protein</fullName>
    </recommendedName>
</protein>
<dbReference type="Pfam" id="PF03366">
    <property type="entry name" value="YEATS"/>
    <property type="match status" value="1"/>
</dbReference>
<dbReference type="Proteomes" id="UP000191672">
    <property type="component" value="Unassembled WGS sequence"/>
</dbReference>
<dbReference type="Pfam" id="PF17035">
    <property type="entry name" value="BET"/>
    <property type="match status" value="1"/>
</dbReference>
<dbReference type="InterPro" id="IPR016665">
    <property type="entry name" value="Sas5/TAF14"/>
</dbReference>
<dbReference type="PANTHER" id="PTHR23195">
    <property type="entry name" value="YEATS DOMAIN"/>
    <property type="match status" value="1"/>
</dbReference>
<organism evidence="5 6">
    <name type="scientific">Penicillium antarcticum</name>
    <dbReference type="NCBI Taxonomy" id="416450"/>
    <lineage>
        <taxon>Eukaryota</taxon>
        <taxon>Fungi</taxon>
        <taxon>Dikarya</taxon>
        <taxon>Ascomycota</taxon>
        <taxon>Pezizomycotina</taxon>
        <taxon>Eurotiomycetes</taxon>
        <taxon>Eurotiomycetidae</taxon>
        <taxon>Eurotiales</taxon>
        <taxon>Aspergillaceae</taxon>
        <taxon>Penicillium</taxon>
    </lineage>
</organism>
<comment type="subcellular location">
    <subcellularLocation>
        <location evidence="2">Nucleus</location>
    </subcellularLocation>
</comment>
<dbReference type="AlphaFoldDB" id="A0A1V6PWX0"/>
<dbReference type="OrthoDB" id="1741717at2759"/>
<comment type="caution">
    <text evidence="5">The sequence shown here is derived from an EMBL/GenBank/DDBJ whole genome shotgun (WGS) entry which is preliminary data.</text>
</comment>
<dbReference type="EMBL" id="MDYN01000027">
    <property type="protein sequence ID" value="OQD81510.1"/>
    <property type="molecule type" value="Genomic_DNA"/>
</dbReference>
<gene>
    <name evidence="5" type="ORF">PENANT_c027G02101</name>
</gene>
<dbReference type="PROSITE" id="PS51037">
    <property type="entry name" value="YEATS"/>
    <property type="match status" value="1"/>
</dbReference>
<dbReference type="GO" id="GO:0006338">
    <property type="term" value="P:chromatin remodeling"/>
    <property type="evidence" value="ECO:0007669"/>
    <property type="project" value="EnsemblFungi"/>
</dbReference>
<dbReference type="InterPro" id="IPR005033">
    <property type="entry name" value="YEATS"/>
</dbReference>